<dbReference type="InParanoid" id="A0A1Y2EFX4"/>
<dbReference type="GO" id="GO:0043386">
    <property type="term" value="P:mycotoxin biosynthetic process"/>
    <property type="evidence" value="ECO:0007669"/>
    <property type="project" value="InterPro"/>
</dbReference>
<dbReference type="Proteomes" id="UP000193689">
    <property type="component" value="Unassembled WGS sequence"/>
</dbReference>
<feature type="non-terminal residue" evidence="3">
    <location>
        <position position="1"/>
    </location>
</feature>
<protein>
    <submittedName>
        <fullName evidence="3">Uncharacterized protein</fullName>
    </submittedName>
</protein>
<evidence type="ECO:0000313" key="3">
    <source>
        <dbReference type="EMBL" id="ORY70469.1"/>
    </source>
</evidence>
<dbReference type="STRING" id="1141098.A0A1Y2EFX4"/>
<dbReference type="PANTHER" id="PTHR33365:SF4">
    <property type="entry name" value="CYCLOCHLOROTINE BIOSYNTHESIS PROTEIN O"/>
    <property type="match status" value="1"/>
</dbReference>
<dbReference type="RefSeq" id="XP_040720419.1">
    <property type="nucleotide sequence ID" value="XM_040855145.1"/>
</dbReference>
<organism evidence="3 4">
    <name type="scientific">Pseudomassariella vexata</name>
    <dbReference type="NCBI Taxonomy" id="1141098"/>
    <lineage>
        <taxon>Eukaryota</taxon>
        <taxon>Fungi</taxon>
        <taxon>Dikarya</taxon>
        <taxon>Ascomycota</taxon>
        <taxon>Pezizomycotina</taxon>
        <taxon>Sordariomycetes</taxon>
        <taxon>Xylariomycetidae</taxon>
        <taxon>Amphisphaeriales</taxon>
        <taxon>Pseudomassariaceae</taxon>
        <taxon>Pseudomassariella</taxon>
    </lineage>
</organism>
<comment type="similarity">
    <text evidence="2">Belongs to the ustYa family.</text>
</comment>
<reference evidence="3 4" key="1">
    <citation type="submission" date="2016-07" db="EMBL/GenBank/DDBJ databases">
        <title>Pervasive Adenine N6-methylation of Active Genes in Fungi.</title>
        <authorList>
            <consortium name="DOE Joint Genome Institute"/>
            <person name="Mondo S.J."/>
            <person name="Dannebaum R.O."/>
            <person name="Kuo R.C."/>
            <person name="Labutti K."/>
            <person name="Haridas S."/>
            <person name="Kuo A."/>
            <person name="Salamov A."/>
            <person name="Ahrendt S.R."/>
            <person name="Lipzen A."/>
            <person name="Sullivan W."/>
            <person name="Andreopoulos W.B."/>
            <person name="Clum A."/>
            <person name="Lindquist E."/>
            <person name="Daum C."/>
            <person name="Ramamoorthy G.K."/>
            <person name="Gryganskyi A."/>
            <person name="Culley D."/>
            <person name="Magnuson J.K."/>
            <person name="James T.Y."/>
            <person name="O'Malley M.A."/>
            <person name="Stajich J.E."/>
            <person name="Spatafora J.W."/>
            <person name="Visel A."/>
            <person name="Grigoriev I.V."/>
        </authorList>
    </citation>
    <scope>NUCLEOTIDE SEQUENCE [LARGE SCALE GENOMIC DNA]</scope>
    <source>
        <strain evidence="3 4">CBS 129021</strain>
    </source>
</reference>
<keyword evidence="4" id="KW-1185">Reference proteome</keyword>
<name>A0A1Y2EFX4_9PEZI</name>
<evidence type="ECO:0000313" key="4">
    <source>
        <dbReference type="Proteomes" id="UP000193689"/>
    </source>
</evidence>
<accession>A0A1Y2EFX4</accession>
<dbReference type="AlphaFoldDB" id="A0A1Y2EFX4"/>
<dbReference type="InterPro" id="IPR021765">
    <property type="entry name" value="UstYa-like"/>
</dbReference>
<comment type="caution">
    <text evidence="3">The sequence shown here is derived from an EMBL/GenBank/DDBJ whole genome shotgun (WGS) entry which is preliminary data.</text>
</comment>
<dbReference type="OrthoDB" id="3687641at2759"/>
<dbReference type="Pfam" id="PF11807">
    <property type="entry name" value="UstYa"/>
    <property type="match status" value="1"/>
</dbReference>
<dbReference type="PANTHER" id="PTHR33365">
    <property type="entry name" value="YALI0B05434P"/>
    <property type="match status" value="1"/>
</dbReference>
<gene>
    <name evidence="3" type="ORF">BCR38DRAFT_332448</name>
</gene>
<evidence type="ECO:0000256" key="2">
    <source>
        <dbReference type="ARBA" id="ARBA00035112"/>
    </source>
</evidence>
<dbReference type="GeneID" id="63771357"/>
<proteinExistence type="inferred from homology"/>
<sequence length="175" mass="20301">FNAELFSTSVYKGQSRKELEAWEKLVDHPMILADYQTLQAFDATTKPTKGIDHHYYATVEVFQHLHCLDITRKFIWRDRYQHVDTFQDPPEVVWKHTNSTTDYCVDLLRQVLMCNSATGLLIYTDIGSQQPESRVSTSHMCKKFSQISGWVWKHDSELGVYAETPSSLCGFFGPW</sequence>
<dbReference type="EMBL" id="MCFJ01000002">
    <property type="protein sequence ID" value="ORY70469.1"/>
    <property type="molecule type" value="Genomic_DNA"/>
</dbReference>
<comment type="pathway">
    <text evidence="1">Mycotoxin biosynthesis.</text>
</comment>
<evidence type="ECO:0000256" key="1">
    <source>
        <dbReference type="ARBA" id="ARBA00004685"/>
    </source>
</evidence>